<sequence>MAAKILVADDNPAMREAIVRFVEAEGYVALAARNGREALNLALAELPDLVLLDVTMPDYDGYEVCRRLKADPRTALIPVTMLTVLDAPEHRWRGIEAGADDFLTKPFDERLLRARIQSQLRTKRLTDQLERTESVIFALALAVEAKDMYTEGHLWRLAYYGEQLATAAGLGHDVRRAVWQGGLLHDIGKIGVADSILRKPAPLTPEEYAQIKQHPECGARIIAPMRFARDVAPIIRGHHEHWDGSGYPYGLRGEEIPIGARIIAIVDAYDAMTTDRPYRKALSPERAVQRLRARCGIQWDPSLTALFIMLIEQKRLIVPNDAGVTHHIPVV</sequence>
<keyword evidence="1" id="KW-0597">Phosphoprotein</keyword>
<dbReference type="InterPro" id="IPR011006">
    <property type="entry name" value="CheY-like_superfamily"/>
</dbReference>
<evidence type="ECO:0000259" key="2">
    <source>
        <dbReference type="PROSITE" id="PS50110"/>
    </source>
</evidence>
<evidence type="ECO:0000256" key="1">
    <source>
        <dbReference type="PROSITE-ProRule" id="PRU00169"/>
    </source>
</evidence>
<evidence type="ECO:0000313" key="4">
    <source>
        <dbReference type="EMBL" id="ABU56431.1"/>
    </source>
</evidence>
<dbReference type="AlphaFoldDB" id="A7NG44"/>
<dbReference type="SUPFAM" id="SSF52172">
    <property type="entry name" value="CheY-like"/>
    <property type="match status" value="1"/>
</dbReference>
<evidence type="ECO:0000259" key="3">
    <source>
        <dbReference type="PROSITE" id="PS51832"/>
    </source>
</evidence>
<organism evidence="4 5">
    <name type="scientific">Roseiflexus castenholzii (strain DSM 13941 / HLO8)</name>
    <dbReference type="NCBI Taxonomy" id="383372"/>
    <lineage>
        <taxon>Bacteria</taxon>
        <taxon>Bacillati</taxon>
        <taxon>Chloroflexota</taxon>
        <taxon>Chloroflexia</taxon>
        <taxon>Chloroflexales</taxon>
        <taxon>Roseiflexineae</taxon>
        <taxon>Roseiflexaceae</taxon>
        <taxon>Roseiflexus</taxon>
    </lineage>
</organism>
<dbReference type="Pfam" id="PF13487">
    <property type="entry name" value="HD_5"/>
    <property type="match status" value="1"/>
</dbReference>
<dbReference type="GO" id="GO:0000160">
    <property type="term" value="P:phosphorelay signal transduction system"/>
    <property type="evidence" value="ECO:0007669"/>
    <property type="project" value="InterPro"/>
</dbReference>
<dbReference type="OrthoDB" id="9804863at2"/>
<dbReference type="PANTHER" id="PTHR45228">
    <property type="entry name" value="CYCLIC DI-GMP PHOSPHODIESTERASE TM_0186-RELATED"/>
    <property type="match status" value="1"/>
</dbReference>
<dbReference type="KEGG" id="rca:Rcas_0298"/>
<keyword evidence="4" id="KW-0378">Hydrolase</keyword>
<protein>
    <submittedName>
        <fullName evidence="4">Response regulator receiver modulated metal dependent phosphohydrolase</fullName>
    </submittedName>
</protein>
<dbReference type="eggNOG" id="COG3437">
    <property type="taxonomic scope" value="Bacteria"/>
</dbReference>
<dbReference type="Pfam" id="PF00072">
    <property type="entry name" value="Response_reg"/>
    <property type="match status" value="1"/>
</dbReference>
<feature type="domain" description="Response regulatory" evidence="2">
    <location>
        <begin position="4"/>
        <end position="120"/>
    </location>
</feature>
<dbReference type="InterPro" id="IPR003607">
    <property type="entry name" value="HD/PDEase_dom"/>
</dbReference>
<name>A7NG44_ROSCS</name>
<dbReference type="InterPro" id="IPR001789">
    <property type="entry name" value="Sig_transdc_resp-reg_receiver"/>
</dbReference>
<dbReference type="Proteomes" id="UP000000263">
    <property type="component" value="Chromosome"/>
</dbReference>
<dbReference type="InterPro" id="IPR006675">
    <property type="entry name" value="HDIG_dom"/>
</dbReference>
<dbReference type="PROSITE" id="PS50110">
    <property type="entry name" value="RESPONSE_REGULATORY"/>
    <property type="match status" value="1"/>
</dbReference>
<dbReference type="Gene3D" id="1.10.3210.10">
    <property type="entry name" value="Hypothetical protein af1432"/>
    <property type="match status" value="1"/>
</dbReference>
<feature type="domain" description="HD-GYP" evidence="3">
    <location>
        <begin position="128"/>
        <end position="323"/>
    </location>
</feature>
<dbReference type="CDD" id="cd17538">
    <property type="entry name" value="REC_D1_PleD-like"/>
    <property type="match status" value="1"/>
</dbReference>
<proteinExistence type="predicted"/>
<dbReference type="SUPFAM" id="SSF109604">
    <property type="entry name" value="HD-domain/PDEase-like"/>
    <property type="match status" value="1"/>
</dbReference>
<dbReference type="STRING" id="383372.Rcas_0298"/>
<dbReference type="InterPro" id="IPR037522">
    <property type="entry name" value="HD_GYP_dom"/>
</dbReference>
<dbReference type="GO" id="GO:0016787">
    <property type="term" value="F:hydrolase activity"/>
    <property type="evidence" value="ECO:0007669"/>
    <property type="project" value="UniProtKB-KW"/>
</dbReference>
<dbReference type="HOGENOM" id="CLU_000445_92_10_0"/>
<dbReference type="PROSITE" id="PS51832">
    <property type="entry name" value="HD_GYP"/>
    <property type="match status" value="1"/>
</dbReference>
<evidence type="ECO:0000313" key="5">
    <source>
        <dbReference type="Proteomes" id="UP000000263"/>
    </source>
</evidence>
<dbReference type="EMBL" id="CP000804">
    <property type="protein sequence ID" value="ABU56431.1"/>
    <property type="molecule type" value="Genomic_DNA"/>
</dbReference>
<reference evidence="4 5" key="1">
    <citation type="submission" date="2007-08" db="EMBL/GenBank/DDBJ databases">
        <title>Complete sequence of Roseiflexus castenholzii DSM 13941.</title>
        <authorList>
            <consortium name="US DOE Joint Genome Institute"/>
            <person name="Copeland A."/>
            <person name="Lucas S."/>
            <person name="Lapidus A."/>
            <person name="Barry K."/>
            <person name="Glavina del Rio T."/>
            <person name="Dalin E."/>
            <person name="Tice H."/>
            <person name="Pitluck S."/>
            <person name="Thompson L.S."/>
            <person name="Brettin T."/>
            <person name="Bruce D."/>
            <person name="Detter J.C."/>
            <person name="Han C."/>
            <person name="Tapia R."/>
            <person name="Schmutz J."/>
            <person name="Larimer F."/>
            <person name="Land M."/>
            <person name="Hauser L."/>
            <person name="Kyrpides N."/>
            <person name="Mikhailova N."/>
            <person name="Bryant D.A."/>
            <person name="Hanada S."/>
            <person name="Tsukatani Y."/>
            <person name="Richardson P."/>
        </authorList>
    </citation>
    <scope>NUCLEOTIDE SEQUENCE [LARGE SCALE GENOMIC DNA]</scope>
    <source>
        <strain evidence="5">DSM 13941 / HLO8</strain>
    </source>
</reference>
<keyword evidence="5" id="KW-1185">Reference proteome</keyword>
<dbReference type="NCBIfam" id="TIGR00277">
    <property type="entry name" value="HDIG"/>
    <property type="match status" value="1"/>
</dbReference>
<dbReference type="InterPro" id="IPR052020">
    <property type="entry name" value="Cyclic_di-GMP/3'3'-cGAMP_PDE"/>
</dbReference>
<dbReference type="SMART" id="SM00471">
    <property type="entry name" value="HDc"/>
    <property type="match status" value="1"/>
</dbReference>
<dbReference type="SMART" id="SM00448">
    <property type="entry name" value="REC"/>
    <property type="match status" value="1"/>
</dbReference>
<gene>
    <name evidence="4" type="ordered locus">Rcas_0298</name>
</gene>
<dbReference type="Gene3D" id="3.40.50.2300">
    <property type="match status" value="1"/>
</dbReference>
<feature type="modified residue" description="4-aspartylphosphate" evidence="1">
    <location>
        <position position="53"/>
    </location>
</feature>
<accession>A7NG44</accession>
<dbReference type="PANTHER" id="PTHR45228:SF1">
    <property type="entry name" value="CYCLIC DI-GMP PHOSPHODIESTERASE TM_0186"/>
    <property type="match status" value="1"/>
</dbReference>
<dbReference type="CDD" id="cd00077">
    <property type="entry name" value="HDc"/>
    <property type="match status" value="1"/>
</dbReference>